<keyword evidence="1" id="KW-0812">Transmembrane</keyword>
<keyword evidence="3" id="KW-0482">Metalloprotease</keyword>
<feature type="transmembrane region" description="Helical" evidence="1">
    <location>
        <begin position="172"/>
        <end position="193"/>
    </location>
</feature>
<dbReference type="Pfam" id="PF02517">
    <property type="entry name" value="Rce1-like"/>
    <property type="match status" value="1"/>
</dbReference>
<accession>A0ABT1PSV5</accession>
<keyword evidence="4" id="KW-1185">Reference proteome</keyword>
<dbReference type="InterPro" id="IPR003675">
    <property type="entry name" value="Rce1/LyrA-like_dom"/>
</dbReference>
<evidence type="ECO:0000313" key="3">
    <source>
        <dbReference type="EMBL" id="MCQ4080758.1"/>
    </source>
</evidence>
<keyword evidence="1" id="KW-0472">Membrane</keyword>
<feature type="domain" description="CAAX prenyl protease 2/Lysostaphin resistance protein A-like" evidence="2">
    <location>
        <begin position="153"/>
        <end position="237"/>
    </location>
</feature>
<name>A0ABT1PSV5_9ACTN</name>
<dbReference type="GO" id="GO:0008237">
    <property type="term" value="F:metallopeptidase activity"/>
    <property type="evidence" value="ECO:0007669"/>
    <property type="project" value="UniProtKB-KW"/>
</dbReference>
<keyword evidence="3" id="KW-0378">Hydrolase</keyword>
<gene>
    <name evidence="3" type="ORF">NGB36_09115</name>
</gene>
<keyword evidence="3" id="KW-0645">Protease</keyword>
<feature type="transmembrane region" description="Helical" evidence="1">
    <location>
        <begin position="6"/>
        <end position="23"/>
    </location>
</feature>
<evidence type="ECO:0000256" key="1">
    <source>
        <dbReference type="SAM" id="Phobius"/>
    </source>
</evidence>
<proteinExistence type="predicted"/>
<comment type="caution">
    <text evidence="3">The sequence shown here is derived from an EMBL/GenBank/DDBJ whole genome shotgun (WGS) entry which is preliminary data.</text>
</comment>
<evidence type="ECO:0000259" key="2">
    <source>
        <dbReference type="Pfam" id="PF02517"/>
    </source>
</evidence>
<dbReference type="EMBL" id="JANFNG010000005">
    <property type="protein sequence ID" value="MCQ4080758.1"/>
    <property type="molecule type" value="Genomic_DNA"/>
</dbReference>
<keyword evidence="1" id="KW-1133">Transmembrane helix</keyword>
<feature type="transmembrane region" description="Helical" evidence="1">
    <location>
        <begin position="35"/>
        <end position="54"/>
    </location>
</feature>
<sequence>MRYYLIGILLLGGLAPMWLASHLHGRWIEPIRPRVPTLAPYLVIMAGLVGIGLAVDGPHLFADGRWPGLAVSPLLGYVISRLSWRADRWILTRLTRRGEHTPPPARLRPARGTVRPVGIAADKGTLDGPAPGQATGRWTRLERTRDTHLGPAWLIGGAVLEELLYRGAWGRLALDAALLSATIALLTVATLAFTVLHLPFGWAHVVAKLPLSLAALAATLISGSILAAAIGHAWFNLRVWKHYRSVFGGQKRRTGR</sequence>
<protein>
    <submittedName>
        <fullName evidence="3">CPBP family intramembrane metalloprotease</fullName>
    </submittedName>
</protein>
<dbReference type="Proteomes" id="UP001057702">
    <property type="component" value="Unassembled WGS sequence"/>
</dbReference>
<organism evidence="3 4">
    <name type="scientific">Streptomyces humicola</name>
    <dbReference type="NCBI Taxonomy" id="2953240"/>
    <lineage>
        <taxon>Bacteria</taxon>
        <taxon>Bacillati</taxon>
        <taxon>Actinomycetota</taxon>
        <taxon>Actinomycetes</taxon>
        <taxon>Kitasatosporales</taxon>
        <taxon>Streptomycetaceae</taxon>
        <taxon>Streptomyces</taxon>
    </lineage>
</organism>
<feature type="transmembrane region" description="Helical" evidence="1">
    <location>
        <begin position="213"/>
        <end position="235"/>
    </location>
</feature>
<reference evidence="3" key="1">
    <citation type="submission" date="2022-06" db="EMBL/GenBank/DDBJ databases">
        <title>Draft genome sequence of Streptomyces sp. RB6PN25 isolated from peat swamp forest in Thailand.</title>
        <authorList>
            <person name="Duangmal K."/>
            <person name="Klaysubun C."/>
        </authorList>
    </citation>
    <scope>NUCLEOTIDE SEQUENCE</scope>
    <source>
        <strain evidence="3">RB6PN25</strain>
    </source>
</reference>
<feature type="transmembrane region" description="Helical" evidence="1">
    <location>
        <begin position="66"/>
        <end position="84"/>
    </location>
</feature>
<evidence type="ECO:0000313" key="4">
    <source>
        <dbReference type="Proteomes" id="UP001057702"/>
    </source>
</evidence>
<dbReference type="RefSeq" id="WP_255919675.1">
    <property type="nucleotide sequence ID" value="NZ_JANFNG010000005.1"/>
</dbReference>